<protein>
    <submittedName>
        <fullName evidence="1">Uncharacterized protein</fullName>
    </submittedName>
</protein>
<evidence type="ECO:0000313" key="1">
    <source>
        <dbReference type="EMBL" id="AGK84794.1"/>
    </source>
</evidence>
<sequence length="48" mass="5924">MFATRNRFVATKIMRFICMKPRQKVENKRKNAEIWVLYAVERCKYLEI</sequence>
<proteinExistence type="predicted"/>
<dbReference type="EMBL" id="KC595276">
    <property type="protein sequence ID" value="AGK84794.1"/>
    <property type="molecule type" value="Genomic_DNA"/>
</dbReference>
<gene>
    <name evidence="1" type="ORF">metaSSY_00400</name>
</gene>
<organism evidence="1">
    <name type="scientific">uncultured bacterium BAC10G6</name>
    <dbReference type="NCBI Taxonomy" id="1329522"/>
    <lineage>
        <taxon>Bacteria</taxon>
        <taxon>environmental samples</taxon>
    </lineage>
</organism>
<accession>R4JC25</accession>
<name>R4JC25_9BACT</name>
<reference evidence="1" key="1">
    <citation type="journal article" date="2013" name="Appl. Environ. Microbiol.">
        <title>Functional screening of a metagenomic library reveals operons responsible for enhanced intestinal colonization by gut commensal microbes.</title>
        <authorList>
            <person name="Yoon M.Y."/>
            <person name="Lee K.M."/>
            <person name="Yoon Y."/>
            <person name="Go J."/>
            <person name="Park Y."/>
            <person name="Cho Y.J."/>
            <person name="Tannock G.W."/>
            <person name="Yoon S.S."/>
        </authorList>
    </citation>
    <scope>NUCLEOTIDE SEQUENCE</scope>
</reference>
<dbReference type="AlphaFoldDB" id="R4JC25"/>